<keyword evidence="2" id="KW-0472">Membrane</keyword>
<keyword evidence="2" id="KW-1133">Transmembrane helix</keyword>
<keyword evidence="4" id="KW-1185">Reference proteome</keyword>
<evidence type="ECO:0000313" key="4">
    <source>
        <dbReference type="Proteomes" id="UP000830639"/>
    </source>
</evidence>
<accession>A0ABY4JPE0</accession>
<gene>
    <name evidence="3" type="ORF">MY490_07750</name>
</gene>
<dbReference type="InterPro" id="IPR024563">
    <property type="entry name" value="YqhR"/>
</dbReference>
<feature type="compositionally biased region" description="Low complexity" evidence="1">
    <location>
        <begin position="24"/>
        <end position="40"/>
    </location>
</feature>
<feature type="transmembrane region" description="Helical" evidence="2">
    <location>
        <begin position="108"/>
        <end position="128"/>
    </location>
</feature>
<sequence length="205" mass="23320">MQEKDKEQEKKQGQDQEQEKDMQSQENNQNQDQNQSKSQNEYLVQGGEGDSKGNKNFNKIVSIGFFGGIFWSSVLLVLSYFDFTQIGPNFVLERIKLGKWANGYVENLLSIVGIGIISIIIAFIFYFIGRKFNGVLPGIFFGLLLWVIVFILLGKIAFDLKAIKDYSSDTTVTTICLFILYGTFIAYSVSFAFQEQKAYLRGYSK</sequence>
<keyword evidence="2" id="KW-0812">Transmembrane</keyword>
<dbReference type="RefSeq" id="WP_248268696.1">
    <property type="nucleotide sequence ID" value="NZ_CP096034.1"/>
</dbReference>
<name>A0ABY4JPE0_9BACI</name>
<reference evidence="3 4" key="1">
    <citation type="submission" date="2022-04" db="EMBL/GenBank/DDBJ databases">
        <title>Mechanism of arsenic methylation and mitigation arsenic toxicity by Bacillus sp. LH14 from an Arsenic-Contaminated Paddy Soil.</title>
        <authorList>
            <person name="Wang D."/>
        </authorList>
    </citation>
    <scope>NUCLEOTIDE SEQUENCE [LARGE SCALE GENOMIC DNA]</scope>
    <source>
        <strain evidence="3 4">LH14</strain>
    </source>
</reference>
<dbReference type="Pfam" id="PF11085">
    <property type="entry name" value="YqhR"/>
    <property type="match status" value="1"/>
</dbReference>
<dbReference type="Proteomes" id="UP000830639">
    <property type="component" value="Chromosome"/>
</dbReference>
<feature type="transmembrane region" description="Helical" evidence="2">
    <location>
        <begin position="135"/>
        <end position="158"/>
    </location>
</feature>
<protein>
    <submittedName>
        <fullName evidence="3">YqhR family membrane protein</fullName>
    </submittedName>
</protein>
<feature type="region of interest" description="Disordered" evidence="1">
    <location>
        <begin position="1"/>
        <end position="50"/>
    </location>
</feature>
<dbReference type="InterPro" id="IPR036259">
    <property type="entry name" value="MFS_trans_sf"/>
</dbReference>
<proteinExistence type="predicted"/>
<feature type="transmembrane region" description="Helical" evidence="2">
    <location>
        <begin position="170"/>
        <end position="193"/>
    </location>
</feature>
<dbReference type="EMBL" id="CP096034">
    <property type="protein sequence ID" value="UPM55714.1"/>
    <property type="molecule type" value="Genomic_DNA"/>
</dbReference>
<feature type="transmembrane region" description="Helical" evidence="2">
    <location>
        <begin position="60"/>
        <end position="81"/>
    </location>
</feature>
<evidence type="ECO:0000256" key="2">
    <source>
        <dbReference type="SAM" id="Phobius"/>
    </source>
</evidence>
<evidence type="ECO:0000256" key="1">
    <source>
        <dbReference type="SAM" id="MobiDB-lite"/>
    </source>
</evidence>
<dbReference type="SUPFAM" id="SSF103473">
    <property type="entry name" value="MFS general substrate transporter"/>
    <property type="match status" value="1"/>
</dbReference>
<feature type="compositionally biased region" description="Basic and acidic residues" evidence="1">
    <location>
        <begin position="1"/>
        <end position="23"/>
    </location>
</feature>
<organism evidence="3 4">
    <name type="scientific">Gottfriedia acidiceleris</name>
    <dbReference type="NCBI Taxonomy" id="371036"/>
    <lineage>
        <taxon>Bacteria</taxon>
        <taxon>Bacillati</taxon>
        <taxon>Bacillota</taxon>
        <taxon>Bacilli</taxon>
        <taxon>Bacillales</taxon>
        <taxon>Bacillaceae</taxon>
        <taxon>Gottfriedia</taxon>
    </lineage>
</organism>
<evidence type="ECO:0000313" key="3">
    <source>
        <dbReference type="EMBL" id="UPM55714.1"/>
    </source>
</evidence>